<dbReference type="GO" id="GO:0000028">
    <property type="term" value="P:ribosomal small subunit assembly"/>
    <property type="evidence" value="ECO:0007669"/>
    <property type="project" value="TreeGrafter"/>
</dbReference>
<dbReference type="GO" id="GO:0032545">
    <property type="term" value="C:CURI complex"/>
    <property type="evidence" value="ECO:0007669"/>
    <property type="project" value="TreeGrafter"/>
</dbReference>
<evidence type="ECO:0000256" key="1">
    <source>
        <dbReference type="ARBA" id="ARBA00006110"/>
    </source>
</evidence>
<feature type="domain" description="Ribosomal RNA-processing protein 7 C-terminal" evidence="3">
    <location>
        <begin position="224"/>
        <end position="345"/>
    </location>
</feature>
<dbReference type="STRING" id="1262450.S3CBF5"/>
<organism evidence="5 6">
    <name type="scientific">Ophiostoma piceae (strain UAMH 11346)</name>
    <name type="common">Sap stain fungus</name>
    <dbReference type="NCBI Taxonomy" id="1262450"/>
    <lineage>
        <taxon>Eukaryota</taxon>
        <taxon>Fungi</taxon>
        <taxon>Dikarya</taxon>
        <taxon>Ascomycota</taxon>
        <taxon>Pezizomycotina</taxon>
        <taxon>Sordariomycetes</taxon>
        <taxon>Sordariomycetidae</taxon>
        <taxon>Ophiostomatales</taxon>
        <taxon>Ophiostomataceae</taxon>
        <taxon>Ophiostoma</taxon>
    </lineage>
</organism>
<evidence type="ECO:0000313" key="6">
    <source>
        <dbReference type="Proteomes" id="UP000016923"/>
    </source>
</evidence>
<evidence type="ECO:0000259" key="4">
    <source>
        <dbReference type="Pfam" id="PF17799"/>
    </source>
</evidence>
<sequence length="346" mass="38883">MVSIPKTIGEFSVLPIQLPQLPSLTLPTPATHYIYVRRNAPKIATEDDDRSLFLSNVPVDATEELFRKLFSSLVGAGRFESVTFEETRRQRREFGSDDEDDSEDDSGSDLDVMPRHAANLKSLQSRKRKREASGSGRDADDDAKRTSNSLTQQRRQAKLPATWPRTLRRSGSTAVALLADAKSVEIVFKAIAKVHKSASPAQYPLWPTSSALGPSWLAGHNRMAYPNHATLLASVDSFFALFNNKEAEAAELARRLRNVPDEDGFVTVTRASGGRSAPARQEDAVSARAKQLAKQEQQRSDMTSFYRFQLRERKKEEQSEMQRRFLDDQKRVAAMREKRGKFKPEA</sequence>
<feature type="domain" description="Rrp7 RRM-like N-terminal" evidence="4">
    <location>
        <begin position="10"/>
        <end position="205"/>
    </location>
</feature>
<name>S3CBF5_OPHP1</name>
<gene>
    <name evidence="5" type="ORF">F503_05312</name>
</gene>
<dbReference type="InterPro" id="IPR040446">
    <property type="entry name" value="RRP7"/>
</dbReference>
<reference evidence="5 6" key="1">
    <citation type="journal article" date="2013" name="BMC Genomics">
        <title>The genome and transcriptome of the pine saprophyte Ophiostoma piceae, and a comparison with the bark beetle-associated pine pathogen Grosmannia clavigera.</title>
        <authorList>
            <person name="Haridas S."/>
            <person name="Wang Y."/>
            <person name="Lim L."/>
            <person name="Massoumi Alamouti S."/>
            <person name="Jackman S."/>
            <person name="Docking R."/>
            <person name="Robertson G."/>
            <person name="Birol I."/>
            <person name="Bohlmann J."/>
            <person name="Breuil C."/>
        </authorList>
    </citation>
    <scope>NUCLEOTIDE SEQUENCE [LARGE SCALE GENOMIC DNA]</scope>
    <source>
        <strain evidence="5 6">UAMH 11346</strain>
    </source>
</reference>
<dbReference type="Pfam" id="PF12923">
    <property type="entry name" value="RRP7"/>
    <property type="match status" value="1"/>
</dbReference>
<feature type="region of interest" description="Disordered" evidence="2">
    <location>
        <begin position="87"/>
        <end position="165"/>
    </location>
</feature>
<accession>S3CBF5</accession>
<dbReference type="Proteomes" id="UP000016923">
    <property type="component" value="Unassembled WGS sequence"/>
</dbReference>
<dbReference type="GO" id="GO:0034456">
    <property type="term" value="C:UTP-C complex"/>
    <property type="evidence" value="ECO:0007669"/>
    <property type="project" value="TreeGrafter"/>
</dbReference>
<proteinExistence type="inferred from homology"/>
<dbReference type="OrthoDB" id="5390at2759"/>
<dbReference type="InterPro" id="IPR024326">
    <property type="entry name" value="RRP7_C"/>
</dbReference>
<dbReference type="Pfam" id="PF17799">
    <property type="entry name" value="RRM_Rrp7"/>
    <property type="match status" value="1"/>
</dbReference>
<dbReference type="PANTHER" id="PTHR13191">
    <property type="entry name" value="RIBOSOMAL RNA PROCESSING PROTEIN 7-RELATED"/>
    <property type="match status" value="1"/>
</dbReference>
<dbReference type="AlphaFoldDB" id="S3CBF5"/>
<dbReference type="eggNOG" id="KOG4008">
    <property type="taxonomic scope" value="Eukaryota"/>
</dbReference>
<evidence type="ECO:0000313" key="5">
    <source>
        <dbReference type="EMBL" id="EPE10217.1"/>
    </source>
</evidence>
<dbReference type="CDD" id="cd12950">
    <property type="entry name" value="RRP7_Rrp7p"/>
    <property type="match status" value="1"/>
</dbReference>
<feature type="compositionally biased region" description="Acidic residues" evidence="2">
    <location>
        <begin position="96"/>
        <end position="108"/>
    </location>
</feature>
<dbReference type="VEuPathDB" id="FungiDB:F503_05312"/>
<evidence type="ECO:0000256" key="2">
    <source>
        <dbReference type="SAM" id="MobiDB-lite"/>
    </source>
</evidence>
<protein>
    <submittedName>
        <fullName evidence="5">Meiotic recombination protein dmc1</fullName>
    </submittedName>
</protein>
<dbReference type="PANTHER" id="PTHR13191:SF0">
    <property type="entry name" value="RIBOSOMAL RNA-PROCESSING PROTEIN 7 HOMOLOG A-RELATED"/>
    <property type="match status" value="1"/>
</dbReference>
<comment type="similarity">
    <text evidence="1">Belongs to the RRP7 family.</text>
</comment>
<dbReference type="GO" id="GO:0006364">
    <property type="term" value="P:rRNA processing"/>
    <property type="evidence" value="ECO:0007669"/>
    <property type="project" value="TreeGrafter"/>
</dbReference>
<dbReference type="EMBL" id="KE148146">
    <property type="protein sequence ID" value="EPE10217.1"/>
    <property type="molecule type" value="Genomic_DNA"/>
</dbReference>
<keyword evidence="6" id="KW-1185">Reference proteome</keyword>
<evidence type="ECO:0000259" key="3">
    <source>
        <dbReference type="Pfam" id="PF12923"/>
    </source>
</evidence>
<dbReference type="HOGENOM" id="CLU_036234_1_1_1"/>
<dbReference type="CDD" id="cd12293">
    <property type="entry name" value="dRRM_Rrp7p"/>
    <property type="match status" value="1"/>
</dbReference>
<dbReference type="OMA" id="GIHKWIA"/>
<dbReference type="InterPro" id="IPR040447">
    <property type="entry name" value="RRM_Rrp7"/>
</dbReference>
<dbReference type="Gene3D" id="6.10.250.1770">
    <property type="match status" value="1"/>
</dbReference>